<dbReference type="Proteomes" id="UP000276133">
    <property type="component" value="Unassembled WGS sequence"/>
</dbReference>
<evidence type="ECO:0000313" key="2">
    <source>
        <dbReference type="Proteomes" id="UP000276133"/>
    </source>
</evidence>
<evidence type="ECO:0000313" key="1">
    <source>
        <dbReference type="EMBL" id="RNA17554.1"/>
    </source>
</evidence>
<protein>
    <submittedName>
        <fullName evidence="1">Uncharacterized protein</fullName>
    </submittedName>
</protein>
<organism evidence="1 2">
    <name type="scientific">Brachionus plicatilis</name>
    <name type="common">Marine rotifer</name>
    <name type="synonym">Brachionus muelleri</name>
    <dbReference type="NCBI Taxonomy" id="10195"/>
    <lineage>
        <taxon>Eukaryota</taxon>
        <taxon>Metazoa</taxon>
        <taxon>Spiralia</taxon>
        <taxon>Gnathifera</taxon>
        <taxon>Rotifera</taxon>
        <taxon>Eurotatoria</taxon>
        <taxon>Monogononta</taxon>
        <taxon>Pseudotrocha</taxon>
        <taxon>Ploima</taxon>
        <taxon>Brachionidae</taxon>
        <taxon>Brachionus</taxon>
    </lineage>
</organism>
<dbReference type="AlphaFoldDB" id="A0A3M7R2F7"/>
<dbReference type="EMBL" id="REGN01004434">
    <property type="protein sequence ID" value="RNA17554.1"/>
    <property type="molecule type" value="Genomic_DNA"/>
</dbReference>
<reference evidence="1 2" key="1">
    <citation type="journal article" date="2018" name="Sci. Rep.">
        <title>Genomic signatures of local adaptation to the degree of environmental predictability in rotifers.</title>
        <authorList>
            <person name="Franch-Gras L."/>
            <person name="Hahn C."/>
            <person name="Garcia-Roger E.M."/>
            <person name="Carmona M.J."/>
            <person name="Serra M."/>
            <person name="Gomez A."/>
        </authorList>
    </citation>
    <scope>NUCLEOTIDE SEQUENCE [LARGE SCALE GENOMIC DNA]</scope>
    <source>
        <strain evidence="1">HYR1</strain>
    </source>
</reference>
<proteinExistence type="predicted"/>
<accession>A0A3M7R2F7</accession>
<keyword evidence="2" id="KW-1185">Reference proteome</keyword>
<name>A0A3M7R2F7_BRAPC</name>
<gene>
    <name evidence="1" type="ORF">BpHYR1_035601</name>
</gene>
<sequence>MKLGFDCFVQEDGSIEGEILVIVIDDTFLIEPEGKSDACKIDERRGGVIIQYVFSSKLKKWWGGRHTSPQWRYATEDK</sequence>
<comment type="caution">
    <text evidence="1">The sequence shown here is derived from an EMBL/GenBank/DDBJ whole genome shotgun (WGS) entry which is preliminary data.</text>
</comment>